<evidence type="ECO:0000313" key="8">
    <source>
        <dbReference type="EMBL" id="GAC28002.1"/>
    </source>
</evidence>
<dbReference type="Gene3D" id="3.30.420.10">
    <property type="entry name" value="Ribonuclease H-like superfamily/Ribonuclease H"/>
    <property type="match status" value="1"/>
</dbReference>
<dbReference type="GO" id="GO:0006259">
    <property type="term" value="P:DNA metabolic process"/>
    <property type="evidence" value="ECO:0007669"/>
    <property type="project" value="UniProtKB-ARBA"/>
</dbReference>
<dbReference type="NCBIfam" id="NF003765">
    <property type="entry name" value="PRK05359.1"/>
    <property type="match status" value="1"/>
</dbReference>
<protein>
    <recommendedName>
        <fullName evidence="5 6">Oligoribonuclease</fullName>
        <ecNumber evidence="6">3.1.-.-</ecNumber>
    </recommendedName>
</protein>
<evidence type="ECO:0000256" key="3">
    <source>
        <dbReference type="ARBA" id="ARBA00022801"/>
    </source>
</evidence>
<dbReference type="InterPro" id="IPR012337">
    <property type="entry name" value="RNaseH-like_sf"/>
</dbReference>
<keyword evidence="3 6" id="KW-0378">Hydrolase</keyword>
<dbReference type="InterPro" id="IPR013520">
    <property type="entry name" value="Ribonucl_H"/>
</dbReference>
<dbReference type="SMART" id="SM00479">
    <property type="entry name" value="EXOIII"/>
    <property type="match status" value="1"/>
</dbReference>
<dbReference type="GO" id="GO:0005737">
    <property type="term" value="C:cytoplasm"/>
    <property type="evidence" value="ECO:0007669"/>
    <property type="project" value="UniProtKB-SubCell"/>
</dbReference>
<feature type="domain" description="Exonuclease" evidence="7">
    <location>
        <begin position="11"/>
        <end position="184"/>
    </location>
</feature>
<dbReference type="PANTHER" id="PTHR11046">
    <property type="entry name" value="OLIGORIBONUCLEASE, MITOCHONDRIAL"/>
    <property type="match status" value="1"/>
</dbReference>
<dbReference type="AlphaFoldDB" id="K6ZCC5"/>
<dbReference type="InterPro" id="IPR022894">
    <property type="entry name" value="Oligoribonuclease"/>
</dbReference>
<dbReference type="PANTHER" id="PTHR11046:SF0">
    <property type="entry name" value="OLIGORIBONUCLEASE, MITOCHONDRIAL"/>
    <property type="match status" value="1"/>
</dbReference>
<comment type="function">
    <text evidence="6">3'-to-5' exoribonuclease specific for small oligoribonucleotides.</text>
</comment>
<keyword evidence="6" id="KW-0963">Cytoplasm</keyword>
<dbReference type="HAMAP" id="MF_00045">
    <property type="entry name" value="Oligoribonuclease"/>
    <property type="match status" value="1"/>
</dbReference>
<evidence type="ECO:0000256" key="5">
    <source>
        <dbReference type="ARBA" id="ARBA00070964"/>
    </source>
</evidence>
<keyword evidence="2 6" id="KW-0540">Nuclease</keyword>
<dbReference type="FunFam" id="3.30.420.10:FF:000003">
    <property type="entry name" value="Oligoribonuclease"/>
    <property type="match status" value="1"/>
</dbReference>
<dbReference type="CDD" id="cd06135">
    <property type="entry name" value="Orn"/>
    <property type="match status" value="1"/>
</dbReference>
<comment type="similarity">
    <text evidence="1 6">Belongs to the oligoribonuclease family.</text>
</comment>
<reference evidence="9" key="1">
    <citation type="journal article" date="2014" name="Environ. Microbiol.">
        <title>Comparative genomics of the marine bacterial genus Glaciecola reveals the high degree of genomic diversity and genomic characteristic for cold adaptation.</title>
        <authorList>
            <person name="Qin Q.L."/>
            <person name="Xie B.B."/>
            <person name="Yu Y."/>
            <person name="Shu Y.L."/>
            <person name="Rong J.C."/>
            <person name="Zhang Y.J."/>
            <person name="Zhao D.L."/>
            <person name="Chen X.L."/>
            <person name="Zhang X.Y."/>
            <person name="Chen B."/>
            <person name="Zhou B.C."/>
            <person name="Zhang Y.Z."/>
        </authorList>
    </citation>
    <scope>NUCLEOTIDE SEQUENCE [LARGE SCALE GENOMIC DNA]</scope>
    <source>
        <strain evidence="9">ACAM 615</strain>
    </source>
</reference>
<dbReference type="InterPro" id="IPR036397">
    <property type="entry name" value="RNaseH_sf"/>
</dbReference>
<dbReference type="STRING" id="1121922.GCA_000428905_00036"/>
<keyword evidence="9" id="KW-1185">Reference proteome</keyword>
<sequence length="185" mass="21087">MSPNESFNDSNLVWIDMEMTGLDPETCVVMEIATIVTDKELNILAQGPVIAVYQSDDVLDNMDEWCVKTHGATGLTARCRASEYDVDAATRETIKFLEQYVAKGKSPLCGNTIGQDRRFLVKYMSELEAYFHYRNVDVSTIKELTARWKPEILAGFKKKGVHLALDDIIESIDEMKFYRENVFKI</sequence>
<dbReference type="RefSeq" id="WP_006009849.1">
    <property type="nucleotide sequence ID" value="NZ_KE386814.1"/>
</dbReference>
<evidence type="ECO:0000256" key="4">
    <source>
        <dbReference type="ARBA" id="ARBA00022839"/>
    </source>
</evidence>
<dbReference type="EMBL" id="BAEQ01000018">
    <property type="protein sequence ID" value="GAC28002.1"/>
    <property type="molecule type" value="Genomic_DNA"/>
</dbReference>
<dbReference type="GO" id="GO:0003676">
    <property type="term" value="F:nucleic acid binding"/>
    <property type="evidence" value="ECO:0007669"/>
    <property type="project" value="InterPro"/>
</dbReference>
<keyword evidence="4 6" id="KW-0269">Exonuclease</keyword>
<evidence type="ECO:0000256" key="6">
    <source>
        <dbReference type="HAMAP-Rule" id="MF_00045"/>
    </source>
</evidence>
<gene>
    <name evidence="6 8" type="primary">orn</name>
    <name evidence="8" type="ORF">GPAL_1124</name>
</gene>
<accession>K6ZCC5</accession>
<dbReference type="GO" id="GO:0000175">
    <property type="term" value="F:3'-5'-RNA exonuclease activity"/>
    <property type="evidence" value="ECO:0007669"/>
    <property type="project" value="InterPro"/>
</dbReference>
<dbReference type="SUPFAM" id="SSF53098">
    <property type="entry name" value="Ribonuclease H-like"/>
    <property type="match status" value="1"/>
</dbReference>
<proteinExistence type="inferred from homology"/>
<evidence type="ECO:0000259" key="7">
    <source>
        <dbReference type="SMART" id="SM00479"/>
    </source>
</evidence>
<comment type="subcellular location">
    <subcellularLocation>
        <location evidence="6">Cytoplasm</location>
    </subcellularLocation>
</comment>
<evidence type="ECO:0000256" key="2">
    <source>
        <dbReference type="ARBA" id="ARBA00022722"/>
    </source>
</evidence>
<feature type="active site" evidence="6">
    <location>
        <position position="133"/>
    </location>
</feature>
<dbReference type="Pfam" id="PF00929">
    <property type="entry name" value="RNase_T"/>
    <property type="match status" value="1"/>
</dbReference>
<comment type="caution">
    <text evidence="8">The sequence shown here is derived from an EMBL/GenBank/DDBJ whole genome shotgun (WGS) entry which is preliminary data.</text>
</comment>
<evidence type="ECO:0000256" key="1">
    <source>
        <dbReference type="ARBA" id="ARBA00009921"/>
    </source>
</evidence>
<dbReference type="EC" id="3.1.-.-" evidence="6"/>
<organism evidence="8 9">
    <name type="scientific">Brumicola pallidula DSM 14239 = ACAM 615</name>
    <dbReference type="NCBI Taxonomy" id="1121922"/>
    <lineage>
        <taxon>Bacteria</taxon>
        <taxon>Pseudomonadati</taxon>
        <taxon>Pseudomonadota</taxon>
        <taxon>Gammaproteobacteria</taxon>
        <taxon>Alteromonadales</taxon>
        <taxon>Alteromonadaceae</taxon>
        <taxon>Brumicola</taxon>
    </lineage>
</organism>
<evidence type="ECO:0000313" key="9">
    <source>
        <dbReference type="Proteomes" id="UP000006251"/>
    </source>
</evidence>
<name>K6ZCC5_9ALTE</name>
<dbReference type="OrthoDB" id="9801329at2"/>
<dbReference type="Proteomes" id="UP000006251">
    <property type="component" value="Unassembled WGS sequence"/>
</dbReference>